<protein>
    <submittedName>
        <fullName evidence="1">Putative HAD superfamily hydrolase</fullName>
    </submittedName>
</protein>
<dbReference type="InterPro" id="IPR036412">
    <property type="entry name" value="HAD-like_sf"/>
</dbReference>
<dbReference type="STRING" id="161899.CSING_06075"/>
<name>A0A0B6F2S5_9CORY</name>
<dbReference type="OrthoDB" id="9806027at2"/>
<organism evidence="1 2">
    <name type="scientific">Corynebacterium singulare</name>
    <dbReference type="NCBI Taxonomy" id="161899"/>
    <lineage>
        <taxon>Bacteria</taxon>
        <taxon>Bacillati</taxon>
        <taxon>Actinomycetota</taxon>
        <taxon>Actinomycetes</taxon>
        <taxon>Mycobacteriales</taxon>
        <taxon>Corynebacteriaceae</taxon>
        <taxon>Corynebacterium</taxon>
    </lineage>
</organism>
<dbReference type="GO" id="GO:0000287">
    <property type="term" value="F:magnesium ion binding"/>
    <property type="evidence" value="ECO:0007669"/>
    <property type="project" value="TreeGrafter"/>
</dbReference>
<sequence length="253" mass="27464">MKIAALDMDGTVYVNETISDSVKQAISSWRAAGNLAVSATGKSISNARTTLEPCGVEMDYHVLYNGTVITDGDFTVLHEEHLPTETVRAIAERFTGEKLNIYTTGLTGVDQIVWDGLAGRESSMVAGAQSVELGDVVKRDTVLMSLWIPGDLALRREVDEWVSANCDVESSFNCDFYDIMPPGHNKGEGLMRLRKRLGLVDVPLYTFGDSFNDLSMHAIATESFSFPSAEISGDVDHVVPDVAAGLNRLLAES</sequence>
<evidence type="ECO:0000313" key="1">
    <source>
        <dbReference type="EMBL" id="AJI78750.1"/>
    </source>
</evidence>
<dbReference type="InterPro" id="IPR023214">
    <property type="entry name" value="HAD_sf"/>
</dbReference>
<dbReference type="Gene3D" id="3.40.50.1000">
    <property type="entry name" value="HAD superfamily/HAD-like"/>
    <property type="match status" value="1"/>
</dbReference>
<dbReference type="EMBL" id="CP010827">
    <property type="protein sequence ID" value="AJI78750.1"/>
    <property type="molecule type" value="Genomic_DNA"/>
</dbReference>
<dbReference type="GO" id="GO:0005829">
    <property type="term" value="C:cytosol"/>
    <property type="evidence" value="ECO:0007669"/>
    <property type="project" value="TreeGrafter"/>
</dbReference>
<accession>A0A0B6F2S5</accession>
<dbReference type="HOGENOM" id="CLU_044146_3_2_11"/>
<dbReference type="Gene3D" id="3.30.1240.10">
    <property type="match status" value="1"/>
</dbReference>
<evidence type="ECO:0000313" key="2">
    <source>
        <dbReference type="Proteomes" id="UP000031890"/>
    </source>
</evidence>
<dbReference type="PANTHER" id="PTHR10000">
    <property type="entry name" value="PHOSPHOSERINE PHOSPHATASE"/>
    <property type="match status" value="1"/>
</dbReference>
<dbReference type="SUPFAM" id="SSF56784">
    <property type="entry name" value="HAD-like"/>
    <property type="match status" value="1"/>
</dbReference>
<reference evidence="1 2" key="1">
    <citation type="journal article" date="2015" name="Genome Announc.">
        <title>Complete Genome Sequence and Annotation of Corynebacterium singulare DSM 44357, Isolated from a Human Semen Specimen.</title>
        <authorList>
            <person name="Merten M."/>
            <person name="Brinkrolf K."/>
            <person name="Albersmeier A."/>
            <person name="Kutter Y."/>
            <person name="Ruckert C."/>
            <person name="Tauch A."/>
        </authorList>
    </citation>
    <scope>NUCLEOTIDE SEQUENCE [LARGE SCALE GENOMIC DNA]</scope>
    <source>
        <strain evidence="1">IBS B52218</strain>
    </source>
</reference>
<dbReference type="Pfam" id="PF08282">
    <property type="entry name" value="Hydrolase_3"/>
    <property type="match status" value="1"/>
</dbReference>
<keyword evidence="1" id="KW-0378">Hydrolase</keyword>
<dbReference type="PANTHER" id="PTHR10000:SF8">
    <property type="entry name" value="HAD SUPERFAMILY HYDROLASE-LIKE, TYPE 3"/>
    <property type="match status" value="1"/>
</dbReference>
<dbReference type="GO" id="GO:0016791">
    <property type="term" value="F:phosphatase activity"/>
    <property type="evidence" value="ECO:0007669"/>
    <property type="project" value="TreeGrafter"/>
</dbReference>
<dbReference type="RefSeq" id="WP_042530559.1">
    <property type="nucleotide sequence ID" value="NZ_CP010827.1"/>
</dbReference>
<dbReference type="Proteomes" id="UP000031890">
    <property type="component" value="Chromosome"/>
</dbReference>
<gene>
    <name evidence="1" type="ORF">CSING_06075</name>
</gene>
<dbReference type="KEGG" id="csx:CSING_06075"/>
<dbReference type="AlphaFoldDB" id="A0A0B6F2S5"/>
<proteinExistence type="predicted"/>